<evidence type="ECO:0000313" key="2">
    <source>
        <dbReference type="EMBL" id="KAJ9590674.1"/>
    </source>
</evidence>
<feature type="compositionally biased region" description="Basic residues" evidence="1">
    <location>
        <begin position="89"/>
        <end position="102"/>
    </location>
</feature>
<reference evidence="2" key="2">
    <citation type="submission" date="2023-05" db="EMBL/GenBank/DDBJ databases">
        <authorList>
            <person name="Fouks B."/>
        </authorList>
    </citation>
    <scope>NUCLEOTIDE SEQUENCE</scope>
    <source>
        <strain evidence="2">Stay&amp;Tobe</strain>
        <tissue evidence="2">Testes</tissue>
    </source>
</reference>
<feature type="non-terminal residue" evidence="2">
    <location>
        <position position="109"/>
    </location>
</feature>
<gene>
    <name evidence="2" type="ORF">L9F63_016302</name>
</gene>
<protein>
    <submittedName>
        <fullName evidence="2">Uncharacterized protein</fullName>
    </submittedName>
</protein>
<comment type="caution">
    <text evidence="2">The sequence shown here is derived from an EMBL/GenBank/DDBJ whole genome shotgun (WGS) entry which is preliminary data.</text>
</comment>
<sequence>EEGPRREDVVKDLQKEDLVQDVDQVLDHVADDEGFRREDVVESMTVREKYKGTGTRASVIAKKGAEIWKSMSCEQEQEYMRQACETQKKCKKGKKGRRHSSSKNKYQCS</sequence>
<keyword evidence="3" id="KW-1185">Reference proteome</keyword>
<dbReference type="EMBL" id="JASPKZ010004197">
    <property type="protein sequence ID" value="KAJ9590674.1"/>
    <property type="molecule type" value="Genomic_DNA"/>
</dbReference>
<accession>A0AAD8A1A6</accession>
<dbReference type="Proteomes" id="UP001233999">
    <property type="component" value="Unassembled WGS sequence"/>
</dbReference>
<dbReference type="AlphaFoldDB" id="A0AAD8A1A6"/>
<evidence type="ECO:0000313" key="3">
    <source>
        <dbReference type="Proteomes" id="UP001233999"/>
    </source>
</evidence>
<name>A0AAD8A1A6_DIPPU</name>
<organism evidence="2 3">
    <name type="scientific">Diploptera punctata</name>
    <name type="common">Pacific beetle cockroach</name>
    <dbReference type="NCBI Taxonomy" id="6984"/>
    <lineage>
        <taxon>Eukaryota</taxon>
        <taxon>Metazoa</taxon>
        <taxon>Ecdysozoa</taxon>
        <taxon>Arthropoda</taxon>
        <taxon>Hexapoda</taxon>
        <taxon>Insecta</taxon>
        <taxon>Pterygota</taxon>
        <taxon>Neoptera</taxon>
        <taxon>Polyneoptera</taxon>
        <taxon>Dictyoptera</taxon>
        <taxon>Blattodea</taxon>
        <taxon>Blaberoidea</taxon>
        <taxon>Blaberidae</taxon>
        <taxon>Diplopterinae</taxon>
        <taxon>Diploptera</taxon>
    </lineage>
</organism>
<proteinExistence type="predicted"/>
<feature type="region of interest" description="Disordered" evidence="1">
    <location>
        <begin position="89"/>
        <end position="109"/>
    </location>
</feature>
<reference evidence="2" key="1">
    <citation type="journal article" date="2023" name="IScience">
        <title>Live-bearing cockroach genome reveals convergent evolutionary mechanisms linked to viviparity in insects and beyond.</title>
        <authorList>
            <person name="Fouks B."/>
            <person name="Harrison M.C."/>
            <person name="Mikhailova A.A."/>
            <person name="Marchal E."/>
            <person name="English S."/>
            <person name="Carruthers M."/>
            <person name="Jennings E.C."/>
            <person name="Chiamaka E.L."/>
            <person name="Frigard R.A."/>
            <person name="Pippel M."/>
            <person name="Attardo G.M."/>
            <person name="Benoit J.B."/>
            <person name="Bornberg-Bauer E."/>
            <person name="Tobe S.S."/>
        </authorList>
    </citation>
    <scope>NUCLEOTIDE SEQUENCE</scope>
    <source>
        <strain evidence="2">Stay&amp;Tobe</strain>
    </source>
</reference>
<evidence type="ECO:0000256" key="1">
    <source>
        <dbReference type="SAM" id="MobiDB-lite"/>
    </source>
</evidence>